<feature type="compositionally biased region" description="Low complexity" evidence="1">
    <location>
        <begin position="187"/>
        <end position="248"/>
    </location>
</feature>
<accession>A0A0G0K2L3</accession>
<keyword evidence="2" id="KW-1133">Transmembrane helix</keyword>
<organism evidence="3 4">
    <name type="scientific">Candidatus Nomurabacteria bacterium GW2011_GWB1_37_5</name>
    <dbReference type="NCBI Taxonomy" id="1618742"/>
    <lineage>
        <taxon>Bacteria</taxon>
        <taxon>Candidatus Nomuraibacteriota</taxon>
    </lineage>
</organism>
<comment type="caution">
    <text evidence="3">The sequence shown here is derived from an EMBL/GenBank/DDBJ whole genome shotgun (WGS) entry which is preliminary data.</text>
</comment>
<feature type="region of interest" description="Disordered" evidence="1">
    <location>
        <begin position="180"/>
        <end position="255"/>
    </location>
</feature>
<feature type="non-terminal residue" evidence="3">
    <location>
        <position position="906"/>
    </location>
</feature>
<feature type="transmembrane region" description="Helical" evidence="2">
    <location>
        <begin position="49"/>
        <end position="67"/>
    </location>
</feature>
<evidence type="ECO:0000256" key="1">
    <source>
        <dbReference type="SAM" id="MobiDB-lite"/>
    </source>
</evidence>
<feature type="compositionally biased region" description="Low complexity" evidence="1">
    <location>
        <begin position="403"/>
        <end position="423"/>
    </location>
</feature>
<proteinExistence type="predicted"/>
<feature type="region of interest" description="Disordered" evidence="1">
    <location>
        <begin position="838"/>
        <end position="906"/>
    </location>
</feature>
<evidence type="ECO:0000313" key="4">
    <source>
        <dbReference type="Proteomes" id="UP000033876"/>
    </source>
</evidence>
<feature type="region of interest" description="Disordered" evidence="1">
    <location>
        <begin position="399"/>
        <end position="437"/>
    </location>
</feature>
<feature type="compositionally biased region" description="Low complexity" evidence="1">
    <location>
        <begin position="881"/>
        <end position="906"/>
    </location>
</feature>
<keyword evidence="2" id="KW-0472">Membrane</keyword>
<dbReference type="EMBL" id="LBTF01000033">
    <property type="protein sequence ID" value="KKQ34881.1"/>
    <property type="molecule type" value="Genomic_DNA"/>
</dbReference>
<evidence type="ECO:0000256" key="2">
    <source>
        <dbReference type="SAM" id="Phobius"/>
    </source>
</evidence>
<keyword evidence="2" id="KW-0812">Transmembrane</keyword>
<evidence type="ECO:0000313" key="3">
    <source>
        <dbReference type="EMBL" id="KKQ34881.1"/>
    </source>
</evidence>
<reference evidence="3 4" key="1">
    <citation type="journal article" date="2015" name="Nature">
        <title>rRNA introns, odd ribosomes, and small enigmatic genomes across a large radiation of phyla.</title>
        <authorList>
            <person name="Brown C.T."/>
            <person name="Hug L.A."/>
            <person name="Thomas B.C."/>
            <person name="Sharon I."/>
            <person name="Castelle C.J."/>
            <person name="Singh A."/>
            <person name="Wilkins M.J."/>
            <person name="Williams K.H."/>
            <person name="Banfield J.F."/>
        </authorList>
    </citation>
    <scope>NUCLEOTIDE SEQUENCE [LARGE SCALE GENOMIC DNA]</scope>
</reference>
<protein>
    <submittedName>
        <fullName evidence="3">Uncharacterized protein</fullName>
    </submittedName>
</protein>
<name>A0A0G0K2L3_9BACT</name>
<dbReference type="AlphaFoldDB" id="A0A0G0K2L3"/>
<dbReference type="Proteomes" id="UP000033876">
    <property type="component" value="Unassembled WGS sequence"/>
</dbReference>
<gene>
    <name evidence="3" type="ORF">US50_C0033G0001</name>
</gene>
<sequence>MITKTLKNVGKTMQKIREKTTLKWHCELDEKGGVYCSWHKNPFHKHTHWAVFFVILFFASSFIYLAYKKSEASTPQFINFDGKNARGESVGGSIDFIDSDTDEGLGHGRNKNTIPAVTNGKKVKIKFVPDSGIVSSLEFDDVEFEAPQGSTEVSASSLFNKLAISTANITYAAGNANGNNGNGKGNGNSDNSPGNDAVPPNNDNSADSSNDPNDNASGGANDNIPTDSDSDIPDTNSNPNNDPESNSETVPDESVFVPETNADIEIALDEPEIPPGWHNILAIGDVKGFRYSRGRYTKTAEGKDVFKCIEWDYESQACNGRWKRIMKVRPGEEYTVEFAPGDPGYAESSKKVNVLNKKNELLNYNENANPNAQNSNKVDVTVVLEEPVPLLEAKFIASDTDSDTTSTDSITDNTTTSDVTADSSETDDNIVGTESDTEATVESVALLERTAVAVEQALPEPVQISNLVITGLDESAEASDLILTSVGDSLAPQALLVDTSNLTLDNIQITQNAKSNILLSCSDFDETNSSCRRWQKERNVVKGEDFVTTIETPGKSVYGLSRDGIVVLDEKLEVVPSTVKVENNGTIQKVLVQLSGLSPDKIVTYFDTAVSPSGEISLNTIEELNPETQSLTKKVVSFDLSQLEATSADVSGEANGWDLFKCSDFDFSTQTCIGKYKKNKNLVKGSNYIFNVKKEESTQGFFESQKSISLLNAGEELLDYTETETIEDGKSVIEIIPEEGNPIKRIKIRNSITSLGNDLKISPTVVASHQFSQGYAIDPTGSNFETMELELEAKGKFLYKCKEWDFAGNTCLGEWVKIRELSPGLPYTLPIDNQDPGFMEVDEEIPSEPASEPGLPLEENQPLVETFISDPEPEIQSELQTDSSPQVYQSSSPEESSSDNTSNVSL</sequence>